<dbReference type="EMBL" id="GG692427">
    <property type="protein sequence ID" value="EER40086.1"/>
    <property type="molecule type" value="Genomic_DNA"/>
</dbReference>
<evidence type="ECO:0000313" key="2">
    <source>
        <dbReference type="EMBL" id="EER40086.1"/>
    </source>
</evidence>
<protein>
    <submittedName>
        <fullName evidence="2">Uncharacterized protein</fullName>
    </submittedName>
</protein>
<accession>C6HH02</accession>
<dbReference type="OrthoDB" id="10524130at2759"/>
<proteinExistence type="predicted"/>
<dbReference type="AlphaFoldDB" id="C6HH02"/>
<evidence type="ECO:0000256" key="1">
    <source>
        <dbReference type="SAM" id="MobiDB-lite"/>
    </source>
</evidence>
<evidence type="ECO:0000313" key="3">
    <source>
        <dbReference type="Proteomes" id="UP000002624"/>
    </source>
</evidence>
<feature type="compositionally biased region" description="Basic and acidic residues" evidence="1">
    <location>
        <begin position="7"/>
        <end position="19"/>
    </location>
</feature>
<sequence length="172" mass="19403">MPANHNSEARTKCQNEVRNYHNKGILSPKRTRSMGDLRLDASTRRDQIAKWHQEHNEASDEMSDEMSDEILKSFQQVAVLVKNVAGQMEISRATYSHGKKCDVQGQDVGLWLEYVPEISIVVSGRRLGQNYIENGKYRPDTDSSGEHASQGMLNKWNMISHSCTSLSSGSDF</sequence>
<gene>
    <name evidence="2" type="ORF">HCDG_05483</name>
</gene>
<reference evidence="3" key="1">
    <citation type="submission" date="2009-05" db="EMBL/GenBank/DDBJ databases">
        <title>The genome sequence of Ajellomyces capsulatus strain H143.</title>
        <authorList>
            <person name="Champion M."/>
            <person name="Cuomo C.A."/>
            <person name="Ma L.-J."/>
            <person name="Henn M.R."/>
            <person name="Sil A."/>
            <person name="Goldman B."/>
            <person name="Young S.K."/>
            <person name="Kodira C.D."/>
            <person name="Zeng Q."/>
            <person name="Koehrsen M."/>
            <person name="Alvarado L."/>
            <person name="Berlin A.M."/>
            <person name="Borenstein D."/>
            <person name="Chen Z."/>
            <person name="Engels R."/>
            <person name="Freedman E."/>
            <person name="Gellesch M."/>
            <person name="Goldberg J."/>
            <person name="Griggs A."/>
            <person name="Gujja S."/>
            <person name="Heiman D.I."/>
            <person name="Hepburn T.A."/>
            <person name="Howarth C."/>
            <person name="Jen D."/>
            <person name="Larson L."/>
            <person name="Lewis B."/>
            <person name="Mehta T."/>
            <person name="Park D."/>
            <person name="Pearson M."/>
            <person name="Roberts A."/>
            <person name="Saif S."/>
            <person name="Shea T.D."/>
            <person name="Shenoy N."/>
            <person name="Sisk P."/>
            <person name="Stolte C."/>
            <person name="Sykes S."/>
            <person name="Walk T."/>
            <person name="White J."/>
            <person name="Yandava C."/>
            <person name="Klein B."/>
            <person name="McEwen J.G."/>
            <person name="Puccia R."/>
            <person name="Goldman G.H."/>
            <person name="Felipe M.S."/>
            <person name="Nino-Vega G."/>
            <person name="San-Blas G."/>
            <person name="Taylor J.W."/>
            <person name="Mendoza L."/>
            <person name="Galagan J.E."/>
            <person name="Nusbaum C."/>
            <person name="Birren B.W."/>
        </authorList>
    </citation>
    <scope>NUCLEOTIDE SEQUENCE [LARGE SCALE GENOMIC DNA]</scope>
    <source>
        <strain evidence="3">H143</strain>
    </source>
</reference>
<feature type="region of interest" description="Disordered" evidence="1">
    <location>
        <begin position="1"/>
        <end position="36"/>
    </location>
</feature>
<name>C6HH02_AJECH</name>
<dbReference type="HOGENOM" id="CLU_1618504_0_0_1"/>
<dbReference type="Proteomes" id="UP000002624">
    <property type="component" value="Unassembled WGS sequence"/>
</dbReference>
<dbReference type="OMA" id="MISHSCT"/>
<dbReference type="VEuPathDB" id="FungiDB:HCDG_05483"/>
<organism evidence="2 3">
    <name type="scientific">Ajellomyces capsulatus (strain H143)</name>
    <name type="common">Darling's disease fungus</name>
    <name type="synonym">Histoplasma capsulatum</name>
    <dbReference type="NCBI Taxonomy" id="544712"/>
    <lineage>
        <taxon>Eukaryota</taxon>
        <taxon>Fungi</taxon>
        <taxon>Dikarya</taxon>
        <taxon>Ascomycota</taxon>
        <taxon>Pezizomycotina</taxon>
        <taxon>Eurotiomycetes</taxon>
        <taxon>Eurotiomycetidae</taxon>
        <taxon>Onygenales</taxon>
        <taxon>Ajellomycetaceae</taxon>
        <taxon>Histoplasma</taxon>
    </lineage>
</organism>